<evidence type="ECO:0000313" key="3">
    <source>
        <dbReference type="Proteomes" id="UP000055024"/>
    </source>
</evidence>
<sequence>LNYLTIPEIKSTVIFLVFYNAQAADTVVLVMSMTFYSKHWSLLCCHLPDQVSMKASPNGRRV</sequence>
<keyword evidence="1" id="KW-1133">Transmembrane helix</keyword>
<organism evidence="2 3">
    <name type="scientific">Trichinella zimbabwensis</name>
    <dbReference type="NCBI Taxonomy" id="268475"/>
    <lineage>
        <taxon>Eukaryota</taxon>
        <taxon>Metazoa</taxon>
        <taxon>Ecdysozoa</taxon>
        <taxon>Nematoda</taxon>
        <taxon>Enoplea</taxon>
        <taxon>Dorylaimia</taxon>
        <taxon>Trichinellida</taxon>
        <taxon>Trichinellidae</taxon>
        <taxon>Trichinella</taxon>
    </lineage>
</organism>
<protein>
    <submittedName>
        <fullName evidence="2">Uncharacterized protein</fullName>
    </submittedName>
</protein>
<feature type="non-terminal residue" evidence="2">
    <location>
        <position position="62"/>
    </location>
</feature>
<proteinExistence type="predicted"/>
<dbReference type="OrthoDB" id="5940119at2759"/>
<reference evidence="2 3" key="1">
    <citation type="submission" date="2015-01" db="EMBL/GenBank/DDBJ databases">
        <title>Evolution of Trichinella species and genotypes.</title>
        <authorList>
            <person name="Korhonen P.K."/>
            <person name="Edoardo P."/>
            <person name="Giuseppe L.R."/>
            <person name="Gasser R.B."/>
        </authorList>
    </citation>
    <scope>NUCLEOTIDE SEQUENCE [LARGE SCALE GENOMIC DNA]</scope>
    <source>
        <strain evidence="2">ISS1029</strain>
    </source>
</reference>
<keyword evidence="1" id="KW-0812">Transmembrane</keyword>
<name>A0A0V1GDH8_9BILA</name>
<dbReference type="EMBL" id="JYDP01002965">
    <property type="protein sequence ID" value="KRY96295.1"/>
    <property type="molecule type" value="Genomic_DNA"/>
</dbReference>
<feature type="transmembrane region" description="Helical" evidence="1">
    <location>
        <begin position="12"/>
        <end position="31"/>
    </location>
</feature>
<evidence type="ECO:0000256" key="1">
    <source>
        <dbReference type="SAM" id="Phobius"/>
    </source>
</evidence>
<comment type="caution">
    <text evidence="2">The sequence shown here is derived from an EMBL/GenBank/DDBJ whole genome shotgun (WGS) entry which is preliminary data.</text>
</comment>
<evidence type="ECO:0000313" key="2">
    <source>
        <dbReference type="EMBL" id="KRY96295.1"/>
    </source>
</evidence>
<feature type="non-terminal residue" evidence="2">
    <location>
        <position position="1"/>
    </location>
</feature>
<accession>A0A0V1GDH8</accession>
<keyword evidence="3" id="KW-1185">Reference proteome</keyword>
<gene>
    <name evidence="2" type="ORF">T11_14151</name>
</gene>
<keyword evidence="1" id="KW-0472">Membrane</keyword>
<dbReference type="AlphaFoldDB" id="A0A0V1GDH8"/>
<dbReference type="Proteomes" id="UP000055024">
    <property type="component" value="Unassembled WGS sequence"/>
</dbReference>